<evidence type="ECO:0000313" key="2">
    <source>
        <dbReference type="Proteomes" id="UP001595829"/>
    </source>
</evidence>
<name>A0ABV9XAP7_9ACTN</name>
<organism evidence="1 2">
    <name type="scientific">Streptomyces coeruleoprunus</name>
    <dbReference type="NCBI Taxonomy" id="285563"/>
    <lineage>
        <taxon>Bacteria</taxon>
        <taxon>Bacillati</taxon>
        <taxon>Actinomycetota</taxon>
        <taxon>Actinomycetes</taxon>
        <taxon>Kitasatosporales</taxon>
        <taxon>Streptomycetaceae</taxon>
        <taxon>Streptomyces</taxon>
    </lineage>
</organism>
<dbReference type="Proteomes" id="UP001595829">
    <property type="component" value="Unassembled WGS sequence"/>
</dbReference>
<dbReference type="InterPro" id="IPR045729">
    <property type="entry name" value="DUF6083"/>
</dbReference>
<sequence length="154" mass="16102">MTAPTTAQPTAPACIACEGPGAEWSDRLRMPLCAPCTRAATGSPDRDPVRLGDILPVTAAVLRSSGTGPARVPSPRTGAPMTCRYCGGRARWHRTTGDRWVAIEPGVRAAAGVPRGRRWYIAGDGTAVNLRGALPSDTCRVSHFDICPGRPAAA</sequence>
<dbReference type="EMBL" id="JBHSJD010000007">
    <property type="protein sequence ID" value="MFC5022530.1"/>
    <property type="molecule type" value="Genomic_DNA"/>
</dbReference>
<proteinExistence type="predicted"/>
<dbReference type="Pfam" id="PF19561">
    <property type="entry name" value="DUF6083"/>
    <property type="match status" value="1"/>
</dbReference>
<comment type="caution">
    <text evidence="1">The sequence shown here is derived from an EMBL/GenBank/DDBJ whole genome shotgun (WGS) entry which is preliminary data.</text>
</comment>
<protein>
    <submittedName>
        <fullName evidence="1">DUF6083 domain-containing protein</fullName>
    </submittedName>
</protein>
<evidence type="ECO:0000313" key="1">
    <source>
        <dbReference type="EMBL" id="MFC5022530.1"/>
    </source>
</evidence>
<reference evidence="2" key="1">
    <citation type="journal article" date="2019" name="Int. J. Syst. Evol. Microbiol.">
        <title>The Global Catalogue of Microorganisms (GCM) 10K type strain sequencing project: providing services to taxonomists for standard genome sequencing and annotation.</title>
        <authorList>
            <consortium name="The Broad Institute Genomics Platform"/>
            <consortium name="The Broad Institute Genome Sequencing Center for Infectious Disease"/>
            <person name="Wu L."/>
            <person name="Ma J."/>
        </authorList>
    </citation>
    <scope>NUCLEOTIDE SEQUENCE [LARGE SCALE GENOMIC DNA]</scope>
    <source>
        <strain evidence="2">CGMCC 4.1648</strain>
    </source>
</reference>
<accession>A0ABV9XAP7</accession>
<keyword evidence="2" id="KW-1185">Reference proteome</keyword>
<dbReference type="RefSeq" id="WP_345693966.1">
    <property type="nucleotide sequence ID" value="NZ_BAABIT010000001.1"/>
</dbReference>
<gene>
    <name evidence="1" type="ORF">ACFPM3_10340</name>
</gene>